<dbReference type="EMBL" id="JBIPKE010000007">
    <property type="protein sequence ID" value="MFH6981888.1"/>
    <property type="molecule type" value="Genomic_DNA"/>
</dbReference>
<accession>A0ABW7N2J7</accession>
<sequence>MGLSNYSVSLTLKSNEPLEEMGDFEIFRNILTLQDSDECFLHISTELGYLFHSENQFNNKFRSQYGKIEYSEILSKETLEKLGTLQDARPWFESNELTLIDSTDEDFEILEPQKFGLFLLDLKRYLERFKWNTEKPPMMGKLDEVNLLILLANFCSKNNVQMKMIEA</sequence>
<proteinExistence type="predicted"/>
<evidence type="ECO:0000313" key="2">
    <source>
        <dbReference type="Proteomes" id="UP001610063"/>
    </source>
</evidence>
<comment type="caution">
    <text evidence="1">The sequence shown here is derived from an EMBL/GenBank/DDBJ whole genome shotgun (WGS) entry which is preliminary data.</text>
</comment>
<protein>
    <submittedName>
        <fullName evidence="1">Uncharacterized protein</fullName>
    </submittedName>
</protein>
<gene>
    <name evidence="1" type="ORF">ACHKAR_00485</name>
</gene>
<dbReference type="RefSeq" id="WP_395415731.1">
    <property type="nucleotide sequence ID" value="NZ_JBIPKE010000007.1"/>
</dbReference>
<evidence type="ECO:0000313" key="1">
    <source>
        <dbReference type="EMBL" id="MFH6981888.1"/>
    </source>
</evidence>
<organism evidence="1 2">
    <name type="scientific">Marinoscillum luteum</name>
    <dbReference type="NCBI Taxonomy" id="861051"/>
    <lineage>
        <taxon>Bacteria</taxon>
        <taxon>Pseudomonadati</taxon>
        <taxon>Bacteroidota</taxon>
        <taxon>Cytophagia</taxon>
        <taxon>Cytophagales</taxon>
        <taxon>Reichenbachiellaceae</taxon>
        <taxon>Marinoscillum</taxon>
    </lineage>
</organism>
<keyword evidence="2" id="KW-1185">Reference proteome</keyword>
<name>A0ABW7N2J7_9BACT</name>
<dbReference type="Proteomes" id="UP001610063">
    <property type="component" value="Unassembled WGS sequence"/>
</dbReference>
<reference evidence="1 2" key="1">
    <citation type="journal article" date="2013" name="Int. J. Syst. Evol. Microbiol.">
        <title>Marinoscillum luteum sp. nov., isolated from marine sediment.</title>
        <authorList>
            <person name="Cha I.T."/>
            <person name="Park S.J."/>
            <person name="Kim S.J."/>
            <person name="Kim J.G."/>
            <person name="Jung M.Y."/>
            <person name="Shin K.S."/>
            <person name="Kwon K.K."/>
            <person name="Yang S.H."/>
            <person name="Seo Y.S."/>
            <person name="Rhee S.K."/>
        </authorList>
    </citation>
    <scope>NUCLEOTIDE SEQUENCE [LARGE SCALE GENOMIC DNA]</scope>
    <source>
        <strain evidence="1 2">KCTC 23939</strain>
    </source>
</reference>